<dbReference type="GO" id="GO:0031267">
    <property type="term" value="F:small GTPase binding"/>
    <property type="evidence" value="ECO:0007669"/>
    <property type="project" value="InterPro"/>
</dbReference>
<dbReference type="GO" id="GO:0005643">
    <property type="term" value="C:nuclear pore"/>
    <property type="evidence" value="ECO:0007669"/>
    <property type="project" value="TreeGrafter"/>
</dbReference>
<dbReference type="GO" id="GO:0006611">
    <property type="term" value="P:protein export from nucleus"/>
    <property type="evidence" value="ECO:0007669"/>
    <property type="project" value="TreeGrafter"/>
</dbReference>
<evidence type="ECO:0000256" key="2">
    <source>
        <dbReference type="ARBA" id="ARBA00004496"/>
    </source>
</evidence>
<sequence length="1110" mass="126167">MAQVDCSGESSRLGRACFARVLSAMDPQQLSQLEALCNSLYNATSEAERHHAHQTLLPLVQNASSMLQLQAVLAHTSSPHALIFSTTALMKLITSNWTSVSDTQKEEMRNFLFDYLAKNGPDLYRSAPMAVSPLVRLLCRVIKLAWMEGPQYQNVVERVSTFLTHSPLHWVMGLEIYTDLTTDMQPSIGPSMARFRRTALSFRDSALPAIFTIAIQTLQQVTNSAINVTDKAEERRLLKQVLQLACNCLSFDFMGTIPDETSDEQSTVMIPHTWNMLREEGIPKLFFDLFSRACVQQWSECAQLCLQCLVLLAALRRSFFQKEEDRAKSLASMVQGTTGVLASKLGLSDHGCYHQLCRLLGKINTQHNLSELCASEQFQVWIQEVYSFTMDSLRHWEVMPNSKHYLLGFWAAMVSPVILLQDKAPKALETYIQQITTAYVESRLFMAEASAQGDNFDWDDPLQDEVLRAEQLEVLSNLGRCRYQDTAQFIMKHFEDVSRLGQQGAVPQTVFEKKMTWIVYMMGALVGGHASAKASRADTDCAPTHVVNGELAGRIFRLVNLTDQEGSASESLELAYLYFLEQFRKVYIGEHAKQVVQQQVSERLATVLGLEDENAVLGLLIKKIGKNLQHRYRNESVVKKTLALFHDLAAGINIVHTSDRSPHLIVSGRLLLKNDMVKYILSNHASPEFGFLNHSLDYGKYRTMYYHTLGKLLFMDVRDNHESFEKFMEPQGCFLNTLWQQSCQNVQLLRQESYKGPLIGLCRDLRGIGLACTSSEPYSMLFDWLVDNPKNPTASRVTLFSRALDAWWDDPQVTTPLLKFMAEFVYNKAQRITFDQSSPNGILLFREASTILCTYGTRILQRTQFQDLYVEKYKGIGVALDMFSHALHGNYTNFGVFELYSDNSLSRSMALALRMCLAIPLSELNAYLKALKPYYQFLELATRGHMSKVMELEPGPLTLLLQSVEEGLLSFETGVCMQCCASVDNVISHFHLQLNSRPSPEQERVRRFLSEAPQCLQKILHLIFQLVMTGEFSSTWSISRPLLGLILLHETYFLQLKEQLVNSQIEERRAKLRGYFDDLMANVENNLTTKNKDHFTRNLYNFAQQVRTLS</sequence>
<comment type="subcellular location">
    <subcellularLocation>
        <location evidence="2">Cytoplasm</location>
    </subcellularLocation>
    <subcellularLocation>
        <location evidence="1">Nucleus</location>
    </subcellularLocation>
</comment>
<evidence type="ECO:0000256" key="1">
    <source>
        <dbReference type="ARBA" id="ARBA00004123"/>
    </source>
</evidence>
<dbReference type="PANTHER" id="PTHR12596:SF2">
    <property type="entry name" value="EXPORTIN-7 ISOFORM X1"/>
    <property type="match status" value="1"/>
</dbReference>
<dbReference type="AlphaFoldDB" id="A0A7S0ZWZ2"/>
<dbReference type="PANTHER" id="PTHR12596">
    <property type="entry name" value="EXPORTIN 4,7-RELATED"/>
    <property type="match status" value="1"/>
</dbReference>
<feature type="domain" description="Importin N-terminal" evidence="8">
    <location>
        <begin position="52"/>
        <end position="118"/>
    </location>
</feature>
<dbReference type="SUPFAM" id="SSF48371">
    <property type="entry name" value="ARM repeat"/>
    <property type="match status" value="1"/>
</dbReference>
<evidence type="ECO:0000256" key="5">
    <source>
        <dbReference type="ARBA" id="ARBA00022490"/>
    </source>
</evidence>
<gene>
    <name evidence="9" type="ORF">NSCI0253_LOCUS9195</name>
</gene>
<keyword evidence="6" id="KW-0653">Protein transport</keyword>
<dbReference type="InterPro" id="IPR044189">
    <property type="entry name" value="XPO4/7-like"/>
</dbReference>
<keyword evidence="4" id="KW-0813">Transport</keyword>
<dbReference type="InterPro" id="IPR001494">
    <property type="entry name" value="Importin-beta_N"/>
</dbReference>
<evidence type="ECO:0000256" key="7">
    <source>
        <dbReference type="ARBA" id="ARBA00023242"/>
    </source>
</evidence>
<dbReference type="InterPro" id="IPR057947">
    <property type="entry name" value="TPR_XPO7/RBP17"/>
</dbReference>
<dbReference type="Pfam" id="PF03810">
    <property type="entry name" value="IBN_N"/>
    <property type="match status" value="1"/>
</dbReference>
<dbReference type="GO" id="GO:0005049">
    <property type="term" value="F:nuclear export signal receptor activity"/>
    <property type="evidence" value="ECO:0007669"/>
    <property type="project" value="InterPro"/>
</dbReference>
<evidence type="ECO:0000259" key="8">
    <source>
        <dbReference type="PROSITE" id="PS50166"/>
    </source>
</evidence>
<keyword evidence="7" id="KW-0539">Nucleus</keyword>
<dbReference type="InterPro" id="IPR011989">
    <property type="entry name" value="ARM-like"/>
</dbReference>
<evidence type="ECO:0000256" key="3">
    <source>
        <dbReference type="ARBA" id="ARBA00009466"/>
    </source>
</evidence>
<reference evidence="9" key="1">
    <citation type="submission" date="2021-01" db="EMBL/GenBank/DDBJ databases">
        <authorList>
            <person name="Corre E."/>
            <person name="Pelletier E."/>
            <person name="Niang G."/>
            <person name="Scheremetjew M."/>
            <person name="Finn R."/>
            <person name="Kale V."/>
            <person name="Holt S."/>
            <person name="Cochrane G."/>
            <person name="Meng A."/>
            <person name="Brown T."/>
            <person name="Cohen L."/>
        </authorList>
    </citation>
    <scope>NUCLEOTIDE SEQUENCE</scope>
</reference>
<dbReference type="GO" id="GO:0005737">
    <property type="term" value="C:cytoplasm"/>
    <property type="evidence" value="ECO:0007669"/>
    <property type="project" value="UniProtKB-SubCell"/>
</dbReference>
<evidence type="ECO:0000256" key="6">
    <source>
        <dbReference type="ARBA" id="ARBA00022927"/>
    </source>
</evidence>
<name>A0A7S0ZWZ2_NOCSC</name>
<organism evidence="9">
    <name type="scientific">Noctiluca scintillans</name>
    <name type="common">Sea sparkle</name>
    <name type="synonym">Red tide dinoflagellate</name>
    <dbReference type="NCBI Taxonomy" id="2966"/>
    <lineage>
        <taxon>Eukaryota</taxon>
        <taxon>Sar</taxon>
        <taxon>Alveolata</taxon>
        <taxon>Dinophyceae</taxon>
        <taxon>Noctilucales</taxon>
        <taxon>Noctilucaceae</taxon>
        <taxon>Noctiluca</taxon>
    </lineage>
</organism>
<dbReference type="PROSITE" id="PS50166">
    <property type="entry name" value="IMPORTIN_B_NT"/>
    <property type="match status" value="1"/>
</dbReference>
<evidence type="ECO:0000313" key="9">
    <source>
        <dbReference type="EMBL" id="CAD8834847.1"/>
    </source>
</evidence>
<protein>
    <recommendedName>
        <fullName evidence="8">Importin N-terminal domain-containing protein</fullName>
    </recommendedName>
</protein>
<dbReference type="Gene3D" id="1.25.10.10">
    <property type="entry name" value="Leucine-rich Repeat Variant"/>
    <property type="match status" value="1"/>
</dbReference>
<comment type="similarity">
    <text evidence="3">Belongs to the exportin family.</text>
</comment>
<dbReference type="EMBL" id="HBFQ01013248">
    <property type="protein sequence ID" value="CAD8834847.1"/>
    <property type="molecule type" value="Transcribed_RNA"/>
</dbReference>
<evidence type="ECO:0000256" key="4">
    <source>
        <dbReference type="ARBA" id="ARBA00022448"/>
    </source>
</evidence>
<proteinExistence type="inferred from homology"/>
<accession>A0A7S0ZWZ2</accession>
<dbReference type="Pfam" id="PF25795">
    <property type="entry name" value="TPR_XPO7"/>
    <property type="match status" value="1"/>
</dbReference>
<dbReference type="InterPro" id="IPR016024">
    <property type="entry name" value="ARM-type_fold"/>
</dbReference>
<keyword evidence="5" id="KW-0963">Cytoplasm</keyword>